<dbReference type="Proteomes" id="UP000005622">
    <property type="component" value="Unassembled WGS sequence"/>
</dbReference>
<gene>
    <name evidence="3" type="ORF">NERG_00955</name>
</gene>
<protein>
    <submittedName>
        <fullName evidence="3">Uncharacterized protein</fullName>
    </submittedName>
</protein>
<dbReference type="EMBL" id="JH604634">
    <property type="protein sequence ID" value="EHY66259.1"/>
    <property type="molecule type" value="Genomic_DNA"/>
</dbReference>
<dbReference type="AlphaFoldDB" id="H8ZBK6"/>
<dbReference type="HOGENOM" id="CLU_535377_0_0_1"/>
<evidence type="ECO:0000256" key="2">
    <source>
        <dbReference type="SAM" id="SignalP"/>
    </source>
</evidence>
<evidence type="ECO:0000256" key="1">
    <source>
        <dbReference type="SAM" id="MobiDB-lite"/>
    </source>
</evidence>
<sequence>MKGTIIVCTMAVVLTVGYISMTHKAQTGRVLLEVIGDLNKVKLRIGELLRKKKTGEKVEKALAGDLENIERKMEKIKDQVLLPEKSASKVERASSMESMKQKTGPNTIESTKLLSNKIVDQIIDSYLKGSLPMETITKAIMERPELLAFTPKLLGLNQLPLSNNIRASEIPTTLMKNIIEEQAQPIIYPSIPKMQPYISDSEMRNSLQSRFENEMEEEAIHRSIPMKQLSRPSKKVLIRLPPPEAPQTNIAHMLKPIIRQAEGSTHMTSRMHSHQNEERGIPPSTRYIVSNLAKQSHQEKQETMHPALKKALAMKEEEVQEVEEHSMKPQEKNQKAETNSPVPKTKLPAEKKALELSMLRQVLNATEKGINQAILNSEISTQGLIVESPVESLKKEIKPAAIEKKSAFVKEKTESFEEEEEEEDDMQFEPSAAEKISSKKAAQTIALPKPKPKAIAKQPITVVVKPLQSHAAEEDLANQEVHPEVHQEDLKSVYQAKAAAAHKEGTAVL</sequence>
<organism evidence="3">
    <name type="scientific">Nematocida ausubeli (strain ATCC PRA-371 / ERTm2)</name>
    <name type="common">Nematode killer fungus</name>
    <dbReference type="NCBI Taxonomy" id="1913371"/>
    <lineage>
        <taxon>Eukaryota</taxon>
        <taxon>Fungi</taxon>
        <taxon>Fungi incertae sedis</taxon>
        <taxon>Microsporidia</taxon>
        <taxon>Nematocida</taxon>
    </lineage>
</organism>
<reference evidence="3" key="1">
    <citation type="submission" date="2011-03" db="EMBL/GenBank/DDBJ databases">
        <title>The Genome Sequence of Nematocida sp1 strain ERTm2.</title>
        <authorList>
            <consortium name="The Broad Institute Genome Sequencing Platform"/>
            <consortium name="The Broad Institute Genome Sequencing Center for Infectious Disease"/>
            <person name="Cuomo C."/>
            <person name="Troemel E."/>
            <person name="Young S.K."/>
            <person name="Zeng Q."/>
            <person name="Gargeya S."/>
            <person name="Fitzgerald M."/>
            <person name="Haas B."/>
            <person name="Abouelleil A."/>
            <person name="Alvarado L."/>
            <person name="Arachchi H.M."/>
            <person name="Berlin A."/>
            <person name="Brown A."/>
            <person name="Chapman S.B."/>
            <person name="Chen Z."/>
            <person name="Dunbar C."/>
            <person name="Freedman E."/>
            <person name="Gearin G."/>
            <person name="Gellesch M."/>
            <person name="Goldberg J."/>
            <person name="Griggs A."/>
            <person name="Gujja S."/>
            <person name="Heilman E.R."/>
            <person name="Heiman D."/>
            <person name="Howarth C."/>
            <person name="Larson L."/>
            <person name="Lui A."/>
            <person name="MacDonald P.J.P."/>
            <person name="Mehta T."/>
            <person name="Montmayeur A."/>
            <person name="Murphy C."/>
            <person name="Neiman D."/>
            <person name="Pearson M."/>
            <person name="Priest M."/>
            <person name="Roberts A."/>
            <person name="Saif S."/>
            <person name="Shea T."/>
            <person name="Shenoy N."/>
            <person name="Sisk P."/>
            <person name="Stolte C."/>
            <person name="Sykes S."/>
            <person name="White J."/>
            <person name="Yandava C."/>
            <person name="Wortman J."/>
            <person name="Nusbaum C."/>
            <person name="Birren B."/>
        </authorList>
    </citation>
    <scope>NUCLEOTIDE SEQUENCE</scope>
    <source>
        <strain evidence="3">ERTm2</strain>
    </source>
</reference>
<proteinExistence type="predicted"/>
<feature type="region of interest" description="Disordered" evidence="1">
    <location>
        <begin position="264"/>
        <end position="283"/>
    </location>
</feature>
<feature type="chain" id="PRO_5003618431" evidence="2">
    <location>
        <begin position="28"/>
        <end position="509"/>
    </location>
</feature>
<keyword evidence="2" id="KW-0732">Signal</keyword>
<feature type="region of interest" description="Disordered" evidence="1">
    <location>
        <begin position="314"/>
        <end position="346"/>
    </location>
</feature>
<feature type="compositionally biased region" description="Basic and acidic residues" evidence="1">
    <location>
        <begin position="314"/>
        <end position="335"/>
    </location>
</feature>
<feature type="region of interest" description="Disordered" evidence="1">
    <location>
        <begin position="414"/>
        <end position="437"/>
    </location>
</feature>
<evidence type="ECO:0000313" key="3">
    <source>
        <dbReference type="EMBL" id="EHY66259.1"/>
    </source>
</evidence>
<feature type="signal peptide" evidence="2">
    <location>
        <begin position="1"/>
        <end position="27"/>
    </location>
</feature>
<feature type="compositionally biased region" description="Acidic residues" evidence="1">
    <location>
        <begin position="416"/>
        <end position="427"/>
    </location>
</feature>
<accession>H8ZBK6</accession>
<name>H8ZBK6_NEMA1</name>